<dbReference type="EMBL" id="VKHT01000593">
    <property type="protein sequence ID" value="MBB0245751.1"/>
    <property type="molecule type" value="Genomic_DNA"/>
</dbReference>
<reference evidence="3" key="1">
    <citation type="submission" date="2019-10" db="EMBL/GenBank/DDBJ databases">
        <title>Streptomyces sp. nov., a novel actinobacterium isolated from alkaline environment.</title>
        <authorList>
            <person name="Golinska P."/>
        </authorList>
    </citation>
    <scope>NUCLEOTIDE SEQUENCE [LARGE SCALE GENOMIC DNA]</scope>
    <source>
        <strain evidence="3">DSM 42118</strain>
    </source>
</reference>
<gene>
    <name evidence="2" type="ORF">FNQ90_16975</name>
</gene>
<dbReference type="AlphaFoldDB" id="A0A7W3TF97"/>
<feature type="transmembrane region" description="Helical" evidence="1">
    <location>
        <begin position="54"/>
        <end position="87"/>
    </location>
</feature>
<keyword evidence="1" id="KW-0812">Transmembrane</keyword>
<evidence type="ECO:0000256" key="1">
    <source>
        <dbReference type="SAM" id="Phobius"/>
    </source>
</evidence>
<keyword evidence="3" id="KW-1185">Reference proteome</keyword>
<sequence length="88" mass="8734">MHLSEWYASVVASPAPLMLFLDAWSALLLAAALIVVGAITALTGRWRAGATAVVLGSLGWAVAAAIGGAGVGHVVATPAMALLTALLV</sequence>
<comment type="caution">
    <text evidence="2">The sequence shown here is derived from an EMBL/GenBank/DDBJ whole genome shotgun (WGS) entry which is preliminary data.</text>
</comment>
<dbReference type="RefSeq" id="WP_182607195.1">
    <property type="nucleotide sequence ID" value="NZ_VKHT01000593.1"/>
</dbReference>
<protein>
    <submittedName>
        <fullName evidence="2">Uncharacterized protein</fullName>
    </submittedName>
</protein>
<evidence type="ECO:0000313" key="2">
    <source>
        <dbReference type="EMBL" id="MBB0245751.1"/>
    </source>
</evidence>
<dbReference type="Proteomes" id="UP000538929">
    <property type="component" value="Unassembled WGS sequence"/>
</dbReference>
<feature type="transmembrane region" description="Helical" evidence="1">
    <location>
        <begin position="23"/>
        <end position="42"/>
    </location>
</feature>
<organism evidence="2 3">
    <name type="scientific">Streptomyces alkaliphilus</name>
    <dbReference type="NCBI Taxonomy" id="1472722"/>
    <lineage>
        <taxon>Bacteria</taxon>
        <taxon>Bacillati</taxon>
        <taxon>Actinomycetota</taxon>
        <taxon>Actinomycetes</taxon>
        <taxon>Kitasatosporales</taxon>
        <taxon>Streptomycetaceae</taxon>
        <taxon>Streptomyces</taxon>
    </lineage>
</organism>
<evidence type="ECO:0000313" key="3">
    <source>
        <dbReference type="Proteomes" id="UP000538929"/>
    </source>
</evidence>
<keyword evidence="1" id="KW-1133">Transmembrane helix</keyword>
<keyword evidence="1" id="KW-0472">Membrane</keyword>
<accession>A0A7W3TF97</accession>
<name>A0A7W3TF97_9ACTN</name>
<proteinExistence type="predicted"/>